<gene>
    <name evidence="2" type="ordered locus">Bcen_0534</name>
</gene>
<evidence type="ECO:0000313" key="2">
    <source>
        <dbReference type="EMBL" id="ABF75445.1"/>
    </source>
</evidence>
<name>A0A0H2XLA5_BURO1</name>
<protein>
    <submittedName>
        <fullName evidence="2">Uncharacterized protein</fullName>
    </submittedName>
</protein>
<dbReference type="EMBL" id="CP000378">
    <property type="protein sequence ID" value="ABF75445.1"/>
    <property type="molecule type" value="Genomic_DNA"/>
</dbReference>
<evidence type="ECO:0000256" key="1">
    <source>
        <dbReference type="SAM" id="MobiDB-lite"/>
    </source>
</evidence>
<feature type="region of interest" description="Disordered" evidence="1">
    <location>
        <begin position="98"/>
        <end position="117"/>
    </location>
</feature>
<reference evidence="2" key="1">
    <citation type="submission" date="2006-05" db="EMBL/GenBank/DDBJ databases">
        <title>Complete sequence of chromosome 1 of Burkholderia cenocepacia AU 1054.</title>
        <authorList>
            <consortium name="US DOE Joint Genome Institute"/>
            <person name="Copeland A."/>
            <person name="Lucas S."/>
            <person name="Lapidus A."/>
            <person name="Barry K."/>
            <person name="Detter J.C."/>
            <person name="Glavina del Rio T."/>
            <person name="Hammon N."/>
            <person name="Israni S."/>
            <person name="Dalin E."/>
            <person name="Tice H."/>
            <person name="Pitluck S."/>
            <person name="Chain P."/>
            <person name="Malfatti S."/>
            <person name="Shin M."/>
            <person name="Vergez L."/>
            <person name="Schmutz J."/>
            <person name="Larimer F."/>
            <person name="Land M."/>
            <person name="Hauser L."/>
            <person name="Kyrpides N."/>
            <person name="Lykidis A."/>
            <person name="LiPuma J.J."/>
            <person name="Konstantinidis K."/>
            <person name="Tiedje J.M."/>
            <person name="Richardson P."/>
        </authorList>
    </citation>
    <scope>NUCLEOTIDE SEQUENCE [LARGE SCALE GENOMIC DNA]</scope>
    <source>
        <strain evidence="2">AU 1054</strain>
    </source>
</reference>
<sequence>MLVRPFLFSGAEILQSLGDALSHHTVHDLRVRVRQPHAHVVRRDHRGGTLSAQPRRHLRTTFPPIHARRSHRPPLAVRDGTTSRGHDDEGRLLDVNATASSSRAARRARARPRHDAHAGDMAVTLDRLLTLHRARTSRAVPRQIPWKICLRVHNIT</sequence>
<organism evidence="2">
    <name type="scientific">Burkholderia orbicola (strain AU 1054)</name>
    <dbReference type="NCBI Taxonomy" id="331271"/>
    <lineage>
        <taxon>Bacteria</taxon>
        <taxon>Pseudomonadati</taxon>
        <taxon>Pseudomonadota</taxon>
        <taxon>Betaproteobacteria</taxon>
        <taxon>Burkholderiales</taxon>
        <taxon>Burkholderiaceae</taxon>
        <taxon>Burkholderia</taxon>
        <taxon>Burkholderia cepacia complex</taxon>
        <taxon>Burkholderia orbicola</taxon>
    </lineage>
</organism>
<dbReference type="HOGENOM" id="CLU_1683276_0_0_4"/>
<accession>A0A0H2XLA5</accession>
<proteinExistence type="predicted"/>
<feature type="region of interest" description="Disordered" evidence="1">
    <location>
        <begin position="66"/>
        <end position="91"/>
    </location>
</feature>
<dbReference type="AlphaFoldDB" id="A0A0H2XLA5"/>